<evidence type="ECO:0000313" key="2">
    <source>
        <dbReference type="Proteomes" id="UP000828390"/>
    </source>
</evidence>
<reference evidence="1" key="1">
    <citation type="journal article" date="2019" name="bioRxiv">
        <title>The Genome of the Zebra Mussel, Dreissena polymorpha: A Resource for Invasive Species Research.</title>
        <authorList>
            <person name="McCartney M.A."/>
            <person name="Auch B."/>
            <person name="Kono T."/>
            <person name="Mallez S."/>
            <person name="Zhang Y."/>
            <person name="Obille A."/>
            <person name="Becker A."/>
            <person name="Abrahante J.E."/>
            <person name="Garbe J."/>
            <person name="Badalamenti J.P."/>
            <person name="Herman A."/>
            <person name="Mangelson H."/>
            <person name="Liachko I."/>
            <person name="Sullivan S."/>
            <person name="Sone E.D."/>
            <person name="Koren S."/>
            <person name="Silverstein K.A.T."/>
            <person name="Beckman K.B."/>
            <person name="Gohl D.M."/>
        </authorList>
    </citation>
    <scope>NUCLEOTIDE SEQUENCE</scope>
    <source>
        <strain evidence="1">Duluth1</strain>
        <tissue evidence="1">Whole animal</tissue>
    </source>
</reference>
<accession>A0A9D4E961</accession>
<reference evidence="1" key="2">
    <citation type="submission" date="2020-11" db="EMBL/GenBank/DDBJ databases">
        <authorList>
            <person name="McCartney M.A."/>
            <person name="Auch B."/>
            <person name="Kono T."/>
            <person name="Mallez S."/>
            <person name="Becker A."/>
            <person name="Gohl D.M."/>
            <person name="Silverstein K.A.T."/>
            <person name="Koren S."/>
            <person name="Bechman K.B."/>
            <person name="Herman A."/>
            <person name="Abrahante J.E."/>
            <person name="Garbe J."/>
        </authorList>
    </citation>
    <scope>NUCLEOTIDE SEQUENCE</scope>
    <source>
        <strain evidence="1">Duluth1</strain>
        <tissue evidence="1">Whole animal</tissue>
    </source>
</reference>
<dbReference type="AlphaFoldDB" id="A0A9D4E961"/>
<evidence type="ECO:0000313" key="1">
    <source>
        <dbReference type="EMBL" id="KAH3776244.1"/>
    </source>
</evidence>
<keyword evidence="2" id="KW-1185">Reference proteome</keyword>
<gene>
    <name evidence="1" type="ORF">DPMN_177664</name>
</gene>
<name>A0A9D4E961_DREPO</name>
<sequence>MYHEGNGISKSQVGDWSFTDVDRGVVVMGSLLHHRLNEKVEQDERDQTSLTNAYCPVLKKLFCCPL</sequence>
<dbReference type="EMBL" id="JAIWYP010000009">
    <property type="protein sequence ID" value="KAH3776244.1"/>
    <property type="molecule type" value="Genomic_DNA"/>
</dbReference>
<dbReference type="Proteomes" id="UP000828390">
    <property type="component" value="Unassembled WGS sequence"/>
</dbReference>
<comment type="caution">
    <text evidence="1">The sequence shown here is derived from an EMBL/GenBank/DDBJ whole genome shotgun (WGS) entry which is preliminary data.</text>
</comment>
<protein>
    <submittedName>
        <fullName evidence="1">Uncharacterized protein</fullName>
    </submittedName>
</protein>
<proteinExistence type="predicted"/>
<organism evidence="1 2">
    <name type="scientific">Dreissena polymorpha</name>
    <name type="common">Zebra mussel</name>
    <name type="synonym">Mytilus polymorpha</name>
    <dbReference type="NCBI Taxonomy" id="45954"/>
    <lineage>
        <taxon>Eukaryota</taxon>
        <taxon>Metazoa</taxon>
        <taxon>Spiralia</taxon>
        <taxon>Lophotrochozoa</taxon>
        <taxon>Mollusca</taxon>
        <taxon>Bivalvia</taxon>
        <taxon>Autobranchia</taxon>
        <taxon>Heteroconchia</taxon>
        <taxon>Euheterodonta</taxon>
        <taxon>Imparidentia</taxon>
        <taxon>Neoheterodontei</taxon>
        <taxon>Myida</taxon>
        <taxon>Dreissenoidea</taxon>
        <taxon>Dreissenidae</taxon>
        <taxon>Dreissena</taxon>
    </lineage>
</organism>